<dbReference type="InterPro" id="IPR011701">
    <property type="entry name" value="MFS"/>
</dbReference>
<comment type="subcellular location">
    <subcellularLocation>
        <location evidence="1">Membrane</location>
        <topology evidence="1">Multi-pass membrane protein</topology>
    </subcellularLocation>
</comment>
<feature type="transmembrane region" description="Helical" evidence="3">
    <location>
        <begin position="513"/>
        <end position="532"/>
    </location>
</feature>
<dbReference type="RefSeq" id="XP_011506113.1">
    <property type="nucleotide sequence ID" value="XM_011507811.1"/>
</dbReference>
<dbReference type="Proteomes" id="UP000695007">
    <property type="component" value="Unplaced"/>
</dbReference>
<proteinExistence type="predicted"/>
<feature type="transmembrane region" description="Helical" evidence="3">
    <location>
        <begin position="453"/>
        <end position="479"/>
    </location>
</feature>
<dbReference type="FunFam" id="1.20.1250.20:FF:000398">
    <property type="entry name" value="Monocarboxylate transporter 14"/>
    <property type="match status" value="1"/>
</dbReference>
<dbReference type="CDD" id="cd17352">
    <property type="entry name" value="MFS_MCT_SLC16"/>
    <property type="match status" value="1"/>
</dbReference>
<keyword evidence="3" id="KW-0812">Transmembrane</keyword>
<feature type="compositionally biased region" description="Low complexity" evidence="2">
    <location>
        <begin position="11"/>
        <end position="20"/>
    </location>
</feature>
<feature type="transmembrane region" description="Helical" evidence="3">
    <location>
        <begin position="422"/>
        <end position="441"/>
    </location>
</feature>
<keyword evidence="3" id="KW-0472">Membrane</keyword>
<feature type="transmembrane region" description="Helical" evidence="3">
    <location>
        <begin position="84"/>
        <end position="104"/>
    </location>
</feature>
<evidence type="ECO:0000259" key="4">
    <source>
        <dbReference type="PROSITE" id="PS50850"/>
    </source>
</evidence>
<feature type="domain" description="Major facilitator superfamily (MFS) profile" evidence="4">
    <location>
        <begin position="387"/>
        <end position="584"/>
    </location>
</feature>
<dbReference type="PANTHER" id="PTHR11360:SF284">
    <property type="entry name" value="EG:103B4.3 PROTEIN-RELATED"/>
    <property type="match status" value="1"/>
</dbReference>
<evidence type="ECO:0000256" key="3">
    <source>
        <dbReference type="SAM" id="Phobius"/>
    </source>
</evidence>
<reference evidence="6 7" key="1">
    <citation type="submission" date="2025-04" db="UniProtKB">
        <authorList>
            <consortium name="RefSeq"/>
        </authorList>
    </citation>
    <scope>IDENTIFICATION</scope>
</reference>
<keyword evidence="5" id="KW-1185">Reference proteome</keyword>
<accession>A0AAJ7E349</accession>
<name>A0AAJ7E349_9HYME</name>
<keyword evidence="3" id="KW-1133">Transmembrane helix</keyword>
<sequence>MTHVPERNGKRATVAATAATKHAEAKRNSTEVHQPPPPDGGWGWVVVFASFMVHIITDGVTYSYGVFHIDFIKYFDTTNQAASWITSLLVGVTYCSGPISSFLVNKFGCRVVTIAGSILASACLLISVWANSIVMLYFTAGIGTGFGFGLIYLPAIVSVTIYFEKYRSLATGIAVCGSGLGTVVFAPFISYLIWYFGGYKYAMLILSAIVLNCIIFGIMFRPLEPVKSSECIPLKDVTKNGTSMFQASDRVKQGVDRCLSVSHISPKKHSNAKTSEGASNNIRLALSQPILMTKDGNHASEPFPRVSCGSGIMNRSDVFLRSSIHNIRKRSESLTNSEENARLRLSSRSLPNGTGHRTTDGTEYLDDSNDENIMKRMLQLSLLRDPLFIIFTISNFCTSIGFNVPYVYLLPQAIERGMDKDTASILLSVIGIANTIGRIVLGYVSDKPWVNRLLVYNLCLTVCGLATALSPFCSSFVSFAIYASVYGFTAGAYVGLTSVCLVDLVGLERLTNAFGLVLLFQGIASFLGPPIAGVLSDKLKSYDPGFYVAGTMIAFSGVMLFIIPPIRSRILKRSEKLQRIDTVA</sequence>
<feature type="compositionally biased region" description="Polar residues" evidence="2">
    <location>
        <begin position="346"/>
        <end position="356"/>
    </location>
</feature>
<dbReference type="KEGG" id="csol:105368727"/>
<organism evidence="5 6">
    <name type="scientific">Ceratosolen solmsi marchali</name>
    <dbReference type="NCBI Taxonomy" id="326594"/>
    <lineage>
        <taxon>Eukaryota</taxon>
        <taxon>Metazoa</taxon>
        <taxon>Ecdysozoa</taxon>
        <taxon>Arthropoda</taxon>
        <taxon>Hexapoda</taxon>
        <taxon>Insecta</taxon>
        <taxon>Pterygota</taxon>
        <taxon>Neoptera</taxon>
        <taxon>Endopterygota</taxon>
        <taxon>Hymenoptera</taxon>
        <taxon>Apocrita</taxon>
        <taxon>Proctotrupomorpha</taxon>
        <taxon>Chalcidoidea</taxon>
        <taxon>Agaonidae</taxon>
        <taxon>Agaoninae</taxon>
        <taxon>Ceratosolen</taxon>
    </lineage>
</organism>
<evidence type="ECO:0000313" key="5">
    <source>
        <dbReference type="Proteomes" id="UP000695007"/>
    </source>
</evidence>
<feature type="region of interest" description="Disordered" evidence="2">
    <location>
        <begin position="1"/>
        <end position="36"/>
    </location>
</feature>
<feature type="transmembrane region" description="Helical" evidence="3">
    <location>
        <begin position="111"/>
        <end position="130"/>
    </location>
</feature>
<evidence type="ECO:0000256" key="2">
    <source>
        <dbReference type="SAM" id="MobiDB-lite"/>
    </source>
</evidence>
<dbReference type="GO" id="GO:0016020">
    <property type="term" value="C:membrane"/>
    <property type="evidence" value="ECO:0007669"/>
    <property type="project" value="UniProtKB-SubCell"/>
</dbReference>
<evidence type="ECO:0000313" key="6">
    <source>
        <dbReference type="RefSeq" id="XP_011506112.1"/>
    </source>
</evidence>
<dbReference type="Gene3D" id="1.20.1250.20">
    <property type="entry name" value="MFS general substrate transporter like domains"/>
    <property type="match status" value="2"/>
</dbReference>
<evidence type="ECO:0000313" key="7">
    <source>
        <dbReference type="RefSeq" id="XP_011506113.1"/>
    </source>
</evidence>
<dbReference type="AlphaFoldDB" id="A0AAJ7E349"/>
<dbReference type="CTD" id="17236"/>
<dbReference type="InterPro" id="IPR050327">
    <property type="entry name" value="Proton-linked_MCT"/>
</dbReference>
<dbReference type="RefSeq" id="XP_011506112.1">
    <property type="nucleotide sequence ID" value="XM_011507810.1"/>
</dbReference>
<gene>
    <name evidence="6 7" type="primary">LOC105368727</name>
</gene>
<dbReference type="Pfam" id="PF07690">
    <property type="entry name" value="MFS_1"/>
    <property type="match status" value="2"/>
</dbReference>
<feature type="transmembrane region" description="Helical" evidence="3">
    <location>
        <begin position="544"/>
        <end position="563"/>
    </location>
</feature>
<dbReference type="PANTHER" id="PTHR11360">
    <property type="entry name" value="MONOCARBOXYLATE TRANSPORTER"/>
    <property type="match status" value="1"/>
</dbReference>
<dbReference type="GO" id="GO:0008028">
    <property type="term" value="F:monocarboxylic acid transmembrane transporter activity"/>
    <property type="evidence" value="ECO:0007669"/>
    <property type="project" value="TreeGrafter"/>
</dbReference>
<dbReference type="InterPro" id="IPR020846">
    <property type="entry name" value="MFS_dom"/>
</dbReference>
<feature type="transmembrane region" description="Helical" evidence="3">
    <location>
        <begin position="382"/>
        <end position="402"/>
    </location>
</feature>
<feature type="transmembrane region" description="Helical" evidence="3">
    <location>
        <begin position="42"/>
        <end position="64"/>
    </location>
</feature>
<feature type="region of interest" description="Disordered" evidence="2">
    <location>
        <begin position="331"/>
        <end position="363"/>
    </location>
</feature>
<feature type="transmembrane region" description="Helical" evidence="3">
    <location>
        <begin position="136"/>
        <end position="157"/>
    </location>
</feature>
<protein>
    <submittedName>
        <fullName evidence="6 7">Monocarboxylate transporter 2</fullName>
    </submittedName>
</protein>
<dbReference type="PROSITE" id="PS50850">
    <property type="entry name" value="MFS"/>
    <property type="match status" value="1"/>
</dbReference>
<evidence type="ECO:0000256" key="1">
    <source>
        <dbReference type="ARBA" id="ARBA00004141"/>
    </source>
</evidence>
<feature type="transmembrane region" description="Helical" evidence="3">
    <location>
        <begin position="169"/>
        <end position="195"/>
    </location>
</feature>
<feature type="transmembrane region" description="Helical" evidence="3">
    <location>
        <begin position="485"/>
        <end position="506"/>
    </location>
</feature>
<dbReference type="InterPro" id="IPR036259">
    <property type="entry name" value="MFS_trans_sf"/>
</dbReference>
<dbReference type="GeneID" id="105368727"/>
<feature type="transmembrane region" description="Helical" evidence="3">
    <location>
        <begin position="201"/>
        <end position="220"/>
    </location>
</feature>
<feature type="compositionally biased region" description="Basic and acidic residues" evidence="2">
    <location>
        <begin position="21"/>
        <end position="30"/>
    </location>
</feature>
<dbReference type="SUPFAM" id="SSF103473">
    <property type="entry name" value="MFS general substrate transporter"/>
    <property type="match status" value="1"/>
</dbReference>